<dbReference type="PROSITE" id="PS50893">
    <property type="entry name" value="ABC_TRANSPORTER_2"/>
    <property type="match status" value="1"/>
</dbReference>
<protein>
    <submittedName>
        <fullName evidence="11">ABC transporter ATP-binding protein</fullName>
    </submittedName>
</protein>
<dbReference type="PROSITE" id="PS00211">
    <property type="entry name" value="ABC_TRANSPORTER_1"/>
    <property type="match status" value="1"/>
</dbReference>
<accession>A0A9X5CEZ7</accession>
<keyword evidence="5" id="KW-0997">Cell inner membrane</keyword>
<dbReference type="Pfam" id="PF00005">
    <property type="entry name" value="ABC_tran"/>
    <property type="match status" value="1"/>
</dbReference>
<evidence type="ECO:0000256" key="5">
    <source>
        <dbReference type="ARBA" id="ARBA00022519"/>
    </source>
</evidence>
<keyword evidence="4" id="KW-1003">Cell membrane</keyword>
<name>A0A9X5CEZ7_9FIRM</name>
<evidence type="ECO:0000256" key="8">
    <source>
        <dbReference type="ARBA" id="ARBA00022967"/>
    </source>
</evidence>
<keyword evidence="6" id="KW-0547">Nucleotide-binding</keyword>
<dbReference type="EMBL" id="VIRB01000107">
    <property type="protein sequence ID" value="NDO70371.1"/>
    <property type="molecule type" value="Genomic_DNA"/>
</dbReference>
<reference evidence="11 12" key="1">
    <citation type="submission" date="2019-07" db="EMBL/GenBank/DDBJ databases">
        <title>Draft genome sequences of 15 bacterial species constituting the stable defined intestinal microbiota of the GM15 gnotobiotic mouse model.</title>
        <authorList>
            <person name="Elie C."/>
            <person name="Mathieu A."/>
            <person name="Saliou A."/>
            <person name="Darnaud M."/>
            <person name="Leulier F."/>
            <person name="Tamellini A."/>
        </authorList>
    </citation>
    <scope>NUCLEOTIDE SEQUENCE [LARGE SCALE GENOMIC DNA]</scope>
    <source>
        <strain evidence="12">ASF 502</strain>
    </source>
</reference>
<proteinExistence type="inferred from homology"/>
<dbReference type="GO" id="GO:0005886">
    <property type="term" value="C:plasma membrane"/>
    <property type="evidence" value="ECO:0007669"/>
    <property type="project" value="UniProtKB-SubCell"/>
</dbReference>
<dbReference type="SMART" id="SM00382">
    <property type="entry name" value="AAA"/>
    <property type="match status" value="1"/>
</dbReference>
<dbReference type="GO" id="GO:0016887">
    <property type="term" value="F:ATP hydrolysis activity"/>
    <property type="evidence" value="ECO:0007669"/>
    <property type="project" value="InterPro"/>
</dbReference>
<feature type="domain" description="ABC transporter" evidence="10">
    <location>
        <begin position="2"/>
        <end position="269"/>
    </location>
</feature>
<dbReference type="InterPro" id="IPR003593">
    <property type="entry name" value="AAA+_ATPase"/>
</dbReference>
<gene>
    <name evidence="11" type="ORF">FMM80_17670</name>
</gene>
<keyword evidence="9" id="KW-0472">Membrane</keyword>
<organism evidence="11 12">
    <name type="scientific">Schaedlerella arabinosiphila</name>
    <dbReference type="NCBI Taxonomy" id="2044587"/>
    <lineage>
        <taxon>Bacteria</taxon>
        <taxon>Bacillati</taxon>
        <taxon>Bacillota</taxon>
        <taxon>Clostridia</taxon>
        <taxon>Lachnospirales</taxon>
        <taxon>Lachnospiraceae</taxon>
        <taxon>Schaedlerella</taxon>
    </lineage>
</organism>
<evidence type="ECO:0000256" key="7">
    <source>
        <dbReference type="ARBA" id="ARBA00022840"/>
    </source>
</evidence>
<dbReference type="InterPro" id="IPR003439">
    <property type="entry name" value="ABC_transporter-like_ATP-bd"/>
</dbReference>
<dbReference type="Gene3D" id="3.40.50.300">
    <property type="entry name" value="P-loop containing nucleotide triphosphate hydrolases"/>
    <property type="match status" value="1"/>
</dbReference>
<sequence length="309" mass="34741">MLKVENLSIHFEDRSEKEEVVKNVSFAVEAGDILGIVGESGSGKTMTALTIAGLLKKHAVLDGGRIWLDDTDLLTLSEKEMRRIQGNEIGMIFQEPMTALNPTMRIGKQVEEALLLHDRPWGREGRKDSGAAAGKKMTKAERRQLALRALEEVELENPGELYRKYPYELSGGMRQRVMIAAAMVCRPKLLIADEPTTALDVGTQESILNLLKKLNRKYGMSILFISHNLRVVNTLCSRVLVMKDGQTVEEGECREIFENPQSEYTRELIAAIPARTRENQYYDLLRRKKKVGEPFAGENFGSQSCKCLL</sequence>
<dbReference type="SUPFAM" id="SSF52540">
    <property type="entry name" value="P-loop containing nucleoside triphosphate hydrolases"/>
    <property type="match status" value="1"/>
</dbReference>
<keyword evidence="7 11" id="KW-0067">ATP-binding</keyword>
<evidence type="ECO:0000313" key="12">
    <source>
        <dbReference type="Proteomes" id="UP000474104"/>
    </source>
</evidence>
<keyword evidence="3" id="KW-0813">Transport</keyword>
<comment type="caution">
    <text evidence="11">The sequence shown here is derived from an EMBL/GenBank/DDBJ whole genome shotgun (WGS) entry which is preliminary data.</text>
</comment>
<dbReference type="InterPro" id="IPR050388">
    <property type="entry name" value="ABC_Ni/Peptide_Import"/>
</dbReference>
<comment type="subcellular location">
    <subcellularLocation>
        <location evidence="1">Cell membrane</location>
        <topology evidence="1">Peripheral membrane protein</topology>
    </subcellularLocation>
</comment>
<keyword evidence="8" id="KW-1278">Translocase</keyword>
<evidence type="ECO:0000256" key="9">
    <source>
        <dbReference type="ARBA" id="ARBA00023136"/>
    </source>
</evidence>
<evidence type="ECO:0000256" key="4">
    <source>
        <dbReference type="ARBA" id="ARBA00022475"/>
    </source>
</evidence>
<dbReference type="FunFam" id="3.40.50.300:FF:000016">
    <property type="entry name" value="Oligopeptide ABC transporter ATP-binding component"/>
    <property type="match status" value="1"/>
</dbReference>
<dbReference type="PANTHER" id="PTHR43297">
    <property type="entry name" value="OLIGOPEPTIDE TRANSPORT ATP-BINDING PROTEIN APPD"/>
    <property type="match status" value="1"/>
</dbReference>
<evidence type="ECO:0000256" key="3">
    <source>
        <dbReference type="ARBA" id="ARBA00022448"/>
    </source>
</evidence>
<dbReference type="GO" id="GO:0005524">
    <property type="term" value="F:ATP binding"/>
    <property type="evidence" value="ECO:0007669"/>
    <property type="project" value="UniProtKB-KW"/>
</dbReference>
<evidence type="ECO:0000259" key="10">
    <source>
        <dbReference type="PROSITE" id="PS50893"/>
    </source>
</evidence>
<evidence type="ECO:0000256" key="2">
    <source>
        <dbReference type="ARBA" id="ARBA00005417"/>
    </source>
</evidence>
<dbReference type="Proteomes" id="UP000474104">
    <property type="component" value="Unassembled WGS sequence"/>
</dbReference>
<dbReference type="InterPro" id="IPR027417">
    <property type="entry name" value="P-loop_NTPase"/>
</dbReference>
<evidence type="ECO:0000313" key="11">
    <source>
        <dbReference type="EMBL" id="NDO70371.1"/>
    </source>
</evidence>
<evidence type="ECO:0000256" key="6">
    <source>
        <dbReference type="ARBA" id="ARBA00022741"/>
    </source>
</evidence>
<dbReference type="CDD" id="cd03257">
    <property type="entry name" value="ABC_NikE_OppD_transporters"/>
    <property type="match status" value="1"/>
</dbReference>
<comment type="similarity">
    <text evidence="2">Belongs to the ABC transporter superfamily.</text>
</comment>
<dbReference type="PANTHER" id="PTHR43297:SF14">
    <property type="entry name" value="ATPASE AAA-TYPE CORE DOMAIN-CONTAINING PROTEIN"/>
    <property type="match status" value="1"/>
</dbReference>
<dbReference type="InterPro" id="IPR017871">
    <property type="entry name" value="ABC_transporter-like_CS"/>
</dbReference>
<dbReference type="AlphaFoldDB" id="A0A9X5CEZ7"/>
<evidence type="ECO:0000256" key="1">
    <source>
        <dbReference type="ARBA" id="ARBA00004202"/>
    </source>
</evidence>
<dbReference type="OrthoDB" id="9806285at2"/>